<sequence length="798" mass="88891">MGDYGEDVTPFWLQTTGNGLDRCRRFFFNTGVLLILLLAIAFAFFFIVIISSFLSFTSNIFRPQGLKNTCDSLNLALVLFAVICAFLNKSNGGDGTPRSIGDYEFSSTHDRASSAENGCRRFFFDTGVFIILSLVIAFGLISIVIPSFLCFTSNIFKNQFVKKTWDSLNLVIVLFAVICGFLNRRNGGDETPRSCRGCKFCSTSEPVRRSNSSSSGQWYYDRTAYGGGLRRMRSSSSYPDLRRVSTWDMNGGDRRRFNDDSGLYDYRSRSRRELNENDIAVDTVRTMNPSPPPPPPPYQVPVPPPIATKIEPSAPPAPEFLLSQPEWTYEDVPPRERSQRGKVVYSELKNKHSLPSPPPPPLPPPYQAPIEPSAPPAPDELLLWQPPHDVRTRRKPEWTYEDLPSPPLPPYQAPVPPAVPSAPPATELPPWQQPRVVRRKPELTYEDVPLRERNEREVVYKDKHSLLLPPLSAVPPSPPLPVPPPPPPQPIVDPKRRGNKNEKKRGGLTKEILKVFRRKKKKQTQRSVGNLDEFFNLATLSSYPPSPPPPPPPPSFYNVFSSKKNKAKKQQSVPPPPPPRASKREPNKPPITIKELPLPINIRNDKNVEECMDNGNKSPFSSILPPPPPPPPPPPFNMPAARKFEAHSDFVRSKNINVSQSGSPDLDDPLSGSRNIQNVEEYTDSGSDSPFNSIPPPPPPFNMPTRNHGVHVDFIRSNSINGSRSGSSDSDDPLSGSRSIKNVEEYTDSGSESPFNPIPPPPPPPFNMPMRNHGGHVYFVRSDSINGSRSGSSIQITH</sequence>
<feature type="compositionally biased region" description="Basic residues" evidence="1">
    <location>
        <begin position="515"/>
        <end position="524"/>
    </location>
</feature>
<dbReference type="EMBL" id="JBBPBN010000056">
    <property type="protein sequence ID" value="KAK8989706.1"/>
    <property type="molecule type" value="Genomic_DNA"/>
</dbReference>
<feature type="compositionally biased region" description="Pro residues" evidence="1">
    <location>
        <begin position="624"/>
        <end position="637"/>
    </location>
</feature>
<proteinExistence type="predicted"/>
<feature type="transmembrane region" description="Helical" evidence="2">
    <location>
        <begin position="68"/>
        <end position="88"/>
    </location>
</feature>
<feature type="compositionally biased region" description="Basic and acidic residues" evidence="1">
    <location>
        <begin position="439"/>
        <end position="465"/>
    </location>
</feature>
<feature type="compositionally biased region" description="Pro residues" evidence="1">
    <location>
        <begin position="544"/>
        <end position="555"/>
    </location>
</feature>
<organism evidence="3 4">
    <name type="scientific">Hibiscus sabdariffa</name>
    <name type="common">roselle</name>
    <dbReference type="NCBI Taxonomy" id="183260"/>
    <lineage>
        <taxon>Eukaryota</taxon>
        <taxon>Viridiplantae</taxon>
        <taxon>Streptophyta</taxon>
        <taxon>Embryophyta</taxon>
        <taxon>Tracheophyta</taxon>
        <taxon>Spermatophyta</taxon>
        <taxon>Magnoliopsida</taxon>
        <taxon>eudicotyledons</taxon>
        <taxon>Gunneridae</taxon>
        <taxon>Pentapetalae</taxon>
        <taxon>rosids</taxon>
        <taxon>malvids</taxon>
        <taxon>Malvales</taxon>
        <taxon>Malvaceae</taxon>
        <taxon>Malvoideae</taxon>
        <taxon>Hibiscus</taxon>
    </lineage>
</organism>
<comment type="caution">
    <text evidence="3">The sequence shown here is derived from an EMBL/GenBank/DDBJ whole genome shotgun (WGS) entry which is preliminary data.</text>
</comment>
<gene>
    <name evidence="3" type="ORF">V6N11_064123</name>
</gene>
<feature type="compositionally biased region" description="Pro residues" evidence="1">
    <location>
        <begin position="355"/>
        <end position="378"/>
    </location>
</feature>
<keyword evidence="4" id="KW-1185">Reference proteome</keyword>
<feature type="compositionally biased region" description="Low complexity" evidence="1">
    <location>
        <begin position="715"/>
        <end position="739"/>
    </location>
</feature>
<reference evidence="3 4" key="1">
    <citation type="journal article" date="2024" name="G3 (Bethesda)">
        <title>Genome assembly of Hibiscus sabdariffa L. provides insights into metabolisms of medicinal natural products.</title>
        <authorList>
            <person name="Kim T."/>
        </authorList>
    </citation>
    <scope>NUCLEOTIDE SEQUENCE [LARGE SCALE GENOMIC DNA]</scope>
    <source>
        <strain evidence="3">TK-2024</strain>
        <tissue evidence="3">Old leaves</tissue>
    </source>
</reference>
<feature type="transmembrane region" description="Helical" evidence="2">
    <location>
        <begin position="128"/>
        <end position="152"/>
    </location>
</feature>
<keyword evidence="2" id="KW-1133">Transmembrane helix</keyword>
<evidence type="ECO:0000313" key="4">
    <source>
        <dbReference type="Proteomes" id="UP001396334"/>
    </source>
</evidence>
<feature type="compositionally biased region" description="Basic and acidic residues" evidence="1">
    <location>
        <begin position="642"/>
        <end position="652"/>
    </location>
</feature>
<feature type="compositionally biased region" description="Low complexity" evidence="1">
    <location>
        <begin position="781"/>
        <end position="798"/>
    </location>
</feature>
<keyword evidence="2" id="KW-0812">Transmembrane</keyword>
<name>A0ABR2PMQ5_9ROSI</name>
<evidence type="ECO:0000313" key="3">
    <source>
        <dbReference type="EMBL" id="KAK8989706.1"/>
    </source>
</evidence>
<feature type="region of interest" description="Disordered" evidence="1">
    <location>
        <begin position="779"/>
        <end position="798"/>
    </location>
</feature>
<accession>A0ABR2PMQ5</accession>
<evidence type="ECO:0000256" key="2">
    <source>
        <dbReference type="SAM" id="Phobius"/>
    </source>
</evidence>
<feature type="compositionally biased region" description="Polar residues" evidence="1">
    <location>
        <begin position="672"/>
        <end position="688"/>
    </location>
</feature>
<feature type="compositionally biased region" description="Polar residues" evidence="1">
    <location>
        <begin position="654"/>
        <end position="663"/>
    </location>
</feature>
<feature type="compositionally biased region" description="Pro residues" evidence="1">
    <location>
        <begin position="756"/>
        <end position="767"/>
    </location>
</feature>
<feature type="transmembrane region" description="Helical" evidence="2">
    <location>
        <begin position="32"/>
        <end position="56"/>
    </location>
</feature>
<dbReference type="Proteomes" id="UP001396334">
    <property type="component" value="Unassembled WGS sequence"/>
</dbReference>
<feature type="compositionally biased region" description="Pro residues" evidence="1">
    <location>
        <begin position="472"/>
        <end position="491"/>
    </location>
</feature>
<feature type="region of interest" description="Disordered" evidence="1">
    <location>
        <begin position="330"/>
        <end position="774"/>
    </location>
</feature>
<feature type="compositionally biased region" description="Pro residues" evidence="1">
    <location>
        <begin position="404"/>
        <end position="427"/>
    </location>
</feature>
<protein>
    <submittedName>
        <fullName evidence="3">Uncharacterized protein</fullName>
    </submittedName>
</protein>
<evidence type="ECO:0000256" key="1">
    <source>
        <dbReference type="SAM" id="MobiDB-lite"/>
    </source>
</evidence>
<feature type="compositionally biased region" description="Pro residues" evidence="1">
    <location>
        <begin position="693"/>
        <end position="702"/>
    </location>
</feature>
<feature type="compositionally biased region" description="Basic and acidic residues" evidence="1">
    <location>
        <begin position="493"/>
        <end position="505"/>
    </location>
</feature>
<keyword evidence="2" id="KW-0472">Membrane</keyword>